<dbReference type="AlphaFoldDB" id="A0A1M5VTN7"/>
<evidence type="ECO:0000313" key="2">
    <source>
        <dbReference type="EMBL" id="RXG31063.1"/>
    </source>
</evidence>
<gene>
    <name evidence="2" type="ORF">DSM01_199</name>
    <name evidence="3" type="ORF">SAMN04487999_0906</name>
</gene>
<accession>A0A1M5VTN7</accession>
<keyword evidence="5" id="KW-1185">Reference proteome</keyword>
<sequence length="71" mass="7853">MSEKKPESPLKSWAKFSTVAIQMGVTIYLGNLLGSWLDGKFNTTFLEPAVTLLAVFLSMYVIIKAVKDLNS</sequence>
<dbReference type="OrthoDB" id="9798708at2"/>
<protein>
    <submittedName>
        <fullName evidence="2">F0F1-ATPase subunit (Ca2+/Mg2+ transporter)</fullName>
    </submittedName>
    <submittedName>
        <fullName evidence="3">Putative F0F1-ATPase subunit Ca2+/Mg2+ transporter</fullName>
    </submittedName>
</protein>
<reference evidence="2 5" key="3">
    <citation type="submission" date="2018-07" db="EMBL/GenBank/DDBJ databases">
        <title>Leeuwenhoekiella genomics.</title>
        <authorList>
            <person name="Tahon G."/>
            <person name="Willems A."/>
        </authorList>
    </citation>
    <scope>NUCLEOTIDE SEQUENCE [LARGE SCALE GENOMIC DNA]</scope>
    <source>
        <strain evidence="2 5">LMG 24856</strain>
    </source>
</reference>
<reference evidence="4" key="1">
    <citation type="submission" date="2016-11" db="EMBL/GenBank/DDBJ databases">
        <authorList>
            <person name="Varghese N."/>
            <person name="Submissions S."/>
        </authorList>
    </citation>
    <scope>NUCLEOTIDE SEQUENCE [LARGE SCALE GENOMIC DNA]</scope>
    <source>
        <strain evidence="4">DSM 19859</strain>
    </source>
</reference>
<feature type="transmembrane region" description="Helical" evidence="1">
    <location>
        <begin position="45"/>
        <end position="63"/>
    </location>
</feature>
<organism evidence="3 4">
    <name type="scientific">Leeuwenhoekiella palythoae</name>
    <dbReference type="NCBI Taxonomy" id="573501"/>
    <lineage>
        <taxon>Bacteria</taxon>
        <taxon>Pseudomonadati</taxon>
        <taxon>Bacteroidota</taxon>
        <taxon>Flavobacteriia</taxon>
        <taxon>Flavobacteriales</taxon>
        <taxon>Flavobacteriaceae</taxon>
        <taxon>Leeuwenhoekiella</taxon>
    </lineage>
</organism>
<dbReference type="RefSeq" id="WP_072980865.1">
    <property type="nucleotide sequence ID" value="NZ_FQXT01000002.1"/>
</dbReference>
<keyword evidence="1" id="KW-1133">Transmembrane helix</keyword>
<evidence type="ECO:0000256" key="1">
    <source>
        <dbReference type="SAM" id="Phobius"/>
    </source>
</evidence>
<proteinExistence type="predicted"/>
<dbReference type="InterPro" id="IPR032820">
    <property type="entry name" value="ATPase_put"/>
</dbReference>
<reference evidence="3" key="2">
    <citation type="submission" date="2016-11" db="EMBL/GenBank/DDBJ databases">
        <authorList>
            <person name="Jaros S."/>
            <person name="Januszkiewicz K."/>
            <person name="Wedrychowicz H."/>
        </authorList>
    </citation>
    <scope>NUCLEOTIDE SEQUENCE [LARGE SCALE GENOMIC DNA]</scope>
    <source>
        <strain evidence="3">DSM 19859</strain>
    </source>
</reference>
<evidence type="ECO:0000313" key="3">
    <source>
        <dbReference type="EMBL" id="SHH78591.1"/>
    </source>
</evidence>
<keyword evidence="1" id="KW-0812">Transmembrane</keyword>
<name>A0A1M5VTN7_9FLAO</name>
<dbReference type="EMBL" id="FQXT01000002">
    <property type="protein sequence ID" value="SHH78591.1"/>
    <property type="molecule type" value="Genomic_DNA"/>
</dbReference>
<feature type="transmembrane region" description="Helical" evidence="1">
    <location>
        <begin position="12"/>
        <end position="33"/>
    </location>
</feature>
<evidence type="ECO:0000313" key="5">
    <source>
        <dbReference type="Proteomes" id="UP000290037"/>
    </source>
</evidence>
<dbReference type="Proteomes" id="UP000290037">
    <property type="component" value="Unassembled WGS sequence"/>
</dbReference>
<dbReference type="EMBL" id="QOVN01000001">
    <property type="protein sequence ID" value="RXG31063.1"/>
    <property type="molecule type" value="Genomic_DNA"/>
</dbReference>
<dbReference type="STRING" id="573501.SAMN04487999_0906"/>
<evidence type="ECO:0000313" key="4">
    <source>
        <dbReference type="Proteomes" id="UP000184240"/>
    </source>
</evidence>
<dbReference type="Pfam" id="PF09527">
    <property type="entry name" value="ATPase_gene1"/>
    <property type="match status" value="1"/>
</dbReference>
<dbReference type="Proteomes" id="UP000184240">
    <property type="component" value="Unassembled WGS sequence"/>
</dbReference>
<keyword evidence="1" id="KW-0472">Membrane</keyword>